<feature type="transmembrane region" description="Helical" evidence="1">
    <location>
        <begin position="397"/>
        <end position="420"/>
    </location>
</feature>
<feature type="transmembrane region" description="Helical" evidence="1">
    <location>
        <begin position="427"/>
        <end position="451"/>
    </location>
</feature>
<keyword evidence="1" id="KW-0472">Membrane</keyword>
<evidence type="ECO:0000313" key="3">
    <source>
        <dbReference type="Proteomes" id="UP000198981"/>
    </source>
</evidence>
<feature type="transmembrane region" description="Helical" evidence="1">
    <location>
        <begin position="228"/>
        <end position="245"/>
    </location>
</feature>
<name>A0A1G4YEG2_9ACTN</name>
<feature type="transmembrane region" description="Helical" evidence="1">
    <location>
        <begin position="179"/>
        <end position="196"/>
    </location>
</feature>
<keyword evidence="3" id="KW-1185">Reference proteome</keyword>
<protein>
    <recommendedName>
        <fullName evidence="4">4-amino-4-deoxy-L-arabinose transferase</fullName>
    </recommendedName>
</protein>
<sequence length="580" mass="60686">MVLAYAGAVSGSSTEVVGAESAGRPAGRTRRILRSRSAAGLGLAVMTVLVWARPVLSDFAGARLSNPGDSESFAFYLAWNVHAVLNGENPFTTPNMYAPQGMDLGNAISIPAVSVLVAPVTLLWGATAGYNVAFLVAILAAAVAVLLLAREWTGSASGSLVAGALVVVSPYFSGHALGHLNMMWVVALPGVAFLVVRHVRGRMRGRWLVVGTAVLVAFTLGASTELMVTQVVFGAVALGVGLLFAPAGPRRRILACIPLLAAGGAGGAVLAAPVIWAALRTGVPEAAANPPSQFSTDLTNLVVPTPNVLIGDSFFQDLRSHWMGNVAENTAYVPLTMLVLAGVAVVWVRNRLTLGLAAFAAISFVLSLGPVLTIAGYPTVPMPWRLAELLPGLNHALPGRFSAFVFMALAVLVAIAWSTWRSRLPRLAVGVGIAVSCVLLLPSPSLGWPVYPTPTPVAAYVSSGQLTDDTQPDENVLVLPSGQWGPGLRWMEVLDFSFRTPTGNGGGAAPPPQLKDPTAAALFNRDLAYDYADRLLPYLRSVGVQLVLVDEGHPEWRAVMDAVLPGQGRSVGGVLVYRVP</sequence>
<dbReference type="AlphaFoldDB" id="A0A1G4YEG2"/>
<feature type="transmembrane region" description="Helical" evidence="1">
    <location>
        <begin position="130"/>
        <end position="149"/>
    </location>
</feature>
<evidence type="ECO:0000256" key="1">
    <source>
        <dbReference type="SAM" id="Phobius"/>
    </source>
</evidence>
<dbReference type="Proteomes" id="UP000198981">
    <property type="component" value="Unassembled WGS sequence"/>
</dbReference>
<proteinExistence type="predicted"/>
<evidence type="ECO:0008006" key="4">
    <source>
        <dbReference type="Google" id="ProtNLM"/>
    </source>
</evidence>
<organism evidence="2 3">
    <name type="scientific">Klenkia marina</name>
    <dbReference type="NCBI Taxonomy" id="1960309"/>
    <lineage>
        <taxon>Bacteria</taxon>
        <taxon>Bacillati</taxon>
        <taxon>Actinomycetota</taxon>
        <taxon>Actinomycetes</taxon>
        <taxon>Geodermatophilales</taxon>
        <taxon>Geodermatophilaceae</taxon>
        <taxon>Klenkia</taxon>
    </lineage>
</organism>
<feature type="transmembrane region" description="Helical" evidence="1">
    <location>
        <begin position="331"/>
        <end position="348"/>
    </location>
</feature>
<accession>A0A1G4YEG2</accession>
<feature type="transmembrane region" description="Helical" evidence="1">
    <location>
        <begin position="37"/>
        <end position="53"/>
    </location>
</feature>
<evidence type="ECO:0000313" key="2">
    <source>
        <dbReference type="EMBL" id="SCX51803.1"/>
    </source>
</evidence>
<feature type="transmembrane region" description="Helical" evidence="1">
    <location>
        <begin position="355"/>
        <end position="377"/>
    </location>
</feature>
<feature type="transmembrane region" description="Helical" evidence="1">
    <location>
        <begin position="205"/>
        <end position="222"/>
    </location>
</feature>
<feature type="transmembrane region" description="Helical" evidence="1">
    <location>
        <begin position="104"/>
        <end position="124"/>
    </location>
</feature>
<dbReference type="EMBL" id="FMUH01000004">
    <property type="protein sequence ID" value="SCX51803.1"/>
    <property type="molecule type" value="Genomic_DNA"/>
</dbReference>
<feature type="transmembrane region" description="Helical" evidence="1">
    <location>
        <begin position="257"/>
        <end position="279"/>
    </location>
</feature>
<gene>
    <name evidence="2" type="ORF">SAMN03159343_2634</name>
</gene>
<keyword evidence="1" id="KW-1133">Transmembrane helix</keyword>
<reference evidence="3" key="1">
    <citation type="submission" date="2016-10" db="EMBL/GenBank/DDBJ databases">
        <authorList>
            <person name="Varghese N."/>
            <person name="Submissions S."/>
        </authorList>
    </citation>
    <scope>NUCLEOTIDE SEQUENCE [LARGE SCALE GENOMIC DNA]</scope>
    <source>
        <strain evidence="3">DSM 45722</strain>
    </source>
</reference>
<keyword evidence="1" id="KW-0812">Transmembrane</keyword>
<dbReference type="STRING" id="1960309.SAMN03159343_2634"/>